<organism evidence="1 2">
    <name type="scientific">Pristionchus pacificus</name>
    <name type="common">Parasitic nematode worm</name>
    <dbReference type="NCBI Taxonomy" id="54126"/>
    <lineage>
        <taxon>Eukaryota</taxon>
        <taxon>Metazoa</taxon>
        <taxon>Ecdysozoa</taxon>
        <taxon>Nematoda</taxon>
        <taxon>Chromadorea</taxon>
        <taxon>Rhabditida</taxon>
        <taxon>Rhabditina</taxon>
        <taxon>Diplogasteromorpha</taxon>
        <taxon>Diplogasteroidea</taxon>
        <taxon>Neodiplogasteridae</taxon>
        <taxon>Pristionchus</taxon>
    </lineage>
</organism>
<dbReference type="EnsemblMetazoa" id="PPA38836.1">
    <property type="protein sequence ID" value="PPA38836.1"/>
    <property type="gene ID" value="WBGene00277205"/>
</dbReference>
<name>A0A2A6CYL8_PRIPA</name>
<sequence length="121" mass="13040">MMIFVLLFLSSLIYTSNSCFPSSPIVTPTPPPPPPPCQRCPLLKKDEFVKQTITIVNGCAVLTLTVTGIPTAPNAVLEWNNVNTITVALPGSATLVTQCNAASMRFEYMGTIVTSIFGMIY</sequence>
<dbReference type="AlphaFoldDB" id="A0A2A6CYL8"/>
<evidence type="ECO:0000313" key="1">
    <source>
        <dbReference type="EnsemblMetazoa" id="PPA38836.1"/>
    </source>
</evidence>
<gene>
    <name evidence="1" type="primary">WBGene00277205</name>
</gene>
<reference evidence="1" key="2">
    <citation type="submission" date="2022-06" db="UniProtKB">
        <authorList>
            <consortium name="EnsemblMetazoa"/>
        </authorList>
    </citation>
    <scope>IDENTIFICATION</scope>
    <source>
        <strain evidence="1">PS312</strain>
    </source>
</reference>
<evidence type="ECO:0000313" key="2">
    <source>
        <dbReference type="Proteomes" id="UP000005239"/>
    </source>
</evidence>
<proteinExistence type="predicted"/>
<accession>A0A8R1URF8</accession>
<dbReference type="Proteomes" id="UP000005239">
    <property type="component" value="Unassembled WGS sequence"/>
</dbReference>
<accession>A0A2A6CYL8</accession>
<keyword evidence="2" id="KW-1185">Reference proteome</keyword>
<protein>
    <submittedName>
        <fullName evidence="1">Uncharacterized protein</fullName>
    </submittedName>
</protein>
<reference evidence="2" key="1">
    <citation type="journal article" date="2008" name="Nat. Genet.">
        <title>The Pristionchus pacificus genome provides a unique perspective on nematode lifestyle and parasitism.</title>
        <authorList>
            <person name="Dieterich C."/>
            <person name="Clifton S.W."/>
            <person name="Schuster L.N."/>
            <person name="Chinwalla A."/>
            <person name="Delehaunty K."/>
            <person name="Dinkelacker I."/>
            <person name="Fulton L."/>
            <person name="Fulton R."/>
            <person name="Godfrey J."/>
            <person name="Minx P."/>
            <person name="Mitreva M."/>
            <person name="Roeseler W."/>
            <person name="Tian H."/>
            <person name="Witte H."/>
            <person name="Yang S.P."/>
            <person name="Wilson R.K."/>
            <person name="Sommer R.J."/>
        </authorList>
    </citation>
    <scope>NUCLEOTIDE SEQUENCE [LARGE SCALE GENOMIC DNA]</scope>
    <source>
        <strain evidence="2">PS312</strain>
    </source>
</reference>